<keyword evidence="2" id="KW-0547">Nucleotide-binding</keyword>
<protein>
    <recommendedName>
        <fullName evidence="9">Actin</fullName>
    </recommendedName>
</protein>
<dbReference type="PRINTS" id="PR00190">
    <property type="entry name" value="ACTIN"/>
</dbReference>
<evidence type="ECO:0000256" key="2">
    <source>
        <dbReference type="ARBA" id="ARBA00022741"/>
    </source>
</evidence>
<dbReference type="Pfam" id="PF00022">
    <property type="entry name" value="Actin"/>
    <property type="match status" value="1"/>
</dbReference>
<evidence type="ECO:0000256" key="4">
    <source>
        <dbReference type="ARBA" id="ARBA00022840"/>
    </source>
</evidence>
<dbReference type="SUPFAM" id="SSF53067">
    <property type="entry name" value="Actin-like ATPase domain"/>
    <property type="match status" value="2"/>
</dbReference>
<proteinExistence type="inferred from homology"/>
<comment type="similarity">
    <text evidence="1 6">Belongs to the actin family.</text>
</comment>
<dbReference type="FunFam" id="3.30.420.40:FF:000058">
    <property type="entry name" value="Putative actin-related protein 5"/>
    <property type="match status" value="1"/>
</dbReference>
<accession>A0A6G0WGB3</accession>
<dbReference type="GO" id="GO:0016787">
    <property type="term" value="F:hydrolase activity"/>
    <property type="evidence" value="ECO:0007669"/>
    <property type="project" value="UniProtKB-KW"/>
</dbReference>
<comment type="catalytic activity">
    <reaction evidence="5">
        <text>ATP + H2O = ADP + phosphate + H(+)</text>
        <dbReference type="Rhea" id="RHEA:13065"/>
        <dbReference type="ChEBI" id="CHEBI:15377"/>
        <dbReference type="ChEBI" id="CHEBI:15378"/>
        <dbReference type="ChEBI" id="CHEBI:30616"/>
        <dbReference type="ChEBI" id="CHEBI:43474"/>
        <dbReference type="ChEBI" id="CHEBI:456216"/>
    </reaction>
</comment>
<comment type="caution">
    <text evidence="7">The sequence shown here is derived from an EMBL/GenBank/DDBJ whole genome shotgun (WGS) entry which is preliminary data.</text>
</comment>
<evidence type="ECO:0000256" key="3">
    <source>
        <dbReference type="ARBA" id="ARBA00022801"/>
    </source>
</evidence>
<dbReference type="PANTHER" id="PTHR11937">
    <property type="entry name" value="ACTIN"/>
    <property type="match status" value="1"/>
</dbReference>
<dbReference type="InterPro" id="IPR004000">
    <property type="entry name" value="Actin"/>
</dbReference>
<dbReference type="InterPro" id="IPR043129">
    <property type="entry name" value="ATPase_NBD"/>
</dbReference>
<dbReference type="GO" id="GO:0005524">
    <property type="term" value="F:ATP binding"/>
    <property type="evidence" value="ECO:0007669"/>
    <property type="project" value="UniProtKB-KW"/>
</dbReference>
<keyword evidence="8" id="KW-1185">Reference proteome</keyword>
<evidence type="ECO:0000256" key="6">
    <source>
        <dbReference type="RuleBase" id="RU000487"/>
    </source>
</evidence>
<evidence type="ECO:0000256" key="5">
    <source>
        <dbReference type="ARBA" id="ARBA00049360"/>
    </source>
</evidence>
<dbReference type="FunFam" id="3.90.640.10:FF:000007">
    <property type="entry name" value="Actin like 7B"/>
    <property type="match status" value="1"/>
</dbReference>
<evidence type="ECO:0000256" key="1">
    <source>
        <dbReference type="ARBA" id="ARBA00006752"/>
    </source>
</evidence>
<dbReference type="Proteomes" id="UP000481153">
    <property type="component" value="Unassembled WGS sequence"/>
</dbReference>
<dbReference type="AlphaFoldDB" id="A0A6G0WGB3"/>
<keyword evidence="4" id="KW-0067">ATP-binding</keyword>
<sequence length="256" mass="28860">MTIMFETFNVPALCISYPAVLALYATGRINGCMLECGDGVTQIVPIYDGIVISHAISRLDLGGRDLTDYMVKMLNEGGYNISTSSEREIVREIKERLTFVSQEYDQDMLKHLEEAPQPEQSYELPDGNVIVVGKERFRTPEALFKPWLIGKEMPGIHQFLFDTLKKCDLDTRWKLHNIFLSGGTTACPGFIGRVKNELRALTPPAMGMRVLGPIERKHFVWIGGTTLASLRRFKELCISKAEYDEHGPSIAHTKCF</sequence>
<dbReference type="Gene3D" id="3.30.420.40">
    <property type="match status" value="3"/>
</dbReference>
<name>A0A6G0WGB3_9STRA</name>
<gene>
    <name evidence="7" type="ORF">Ae201684_015729</name>
</gene>
<evidence type="ECO:0000313" key="7">
    <source>
        <dbReference type="EMBL" id="KAF0725960.1"/>
    </source>
</evidence>
<organism evidence="7 8">
    <name type="scientific">Aphanomyces euteiches</name>
    <dbReference type="NCBI Taxonomy" id="100861"/>
    <lineage>
        <taxon>Eukaryota</taxon>
        <taxon>Sar</taxon>
        <taxon>Stramenopiles</taxon>
        <taxon>Oomycota</taxon>
        <taxon>Saprolegniomycetes</taxon>
        <taxon>Saprolegniales</taxon>
        <taxon>Verrucalvaceae</taxon>
        <taxon>Aphanomyces</taxon>
    </lineage>
</organism>
<keyword evidence="3" id="KW-0378">Hydrolase</keyword>
<evidence type="ECO:0000313" key="8">
    <source>
        <dbReference type="Proteomes" id="UP000481153"/>
    </source>
</evidence>
<evidence type="ECO:0008006" key="9">
    <source>
        <dbReference type="Google" id="ProtNLM"/>
    </source>
</evidence>
<reference evidence="7 8" key="1">
    <citation type="submission" date="2019-07" db="EMBL/GenBank/DDBJ databases">
        <title>Genomics analysis of Aphanomyces spp. identifies a new class of oomycete effector associated with host adaptation.</title>
        <authorList>
            <person name="Gaulin E."/>
        </authorList>
    </citation>
    <scope>NUCLEOTIDE SEQUENCE [LARGE SCALE GENOMIC DNA]</scope>
    <source>
        <strain evidence="7 8">ATCC 201684</strain>
    </source>
</reference>
<dbReference type="VEuPathDB" id="FungiDB:AeMF1_005503"/>
<dbReference type="SMART" id="SM00268">
    <property type="entry name" value="ACTIN"/>
    <property type="match status" value="1"/>
</dbReference>
<dbReference type="Gene3D" id="3.90.640.10">
    <property type="entry name" value="Actin, Chain A, domain 4"/>
    <property type="match status" value="1"/>
</dbReference>
<dbReference type="EMBL" id="VJMJ01000230">
    <property type="protein sequence ID" value="KAF0725960.1"/>
    <property type="molecule type" value="Genomic_DNA"/>
</dbReference>